<dbReference type="RefSeq" id="WP_098512988.1">
    <property type="nucleotide sequence ID" value="NZ_JBIAKZ010000001.1"/>
</dbReference>
<dbReference type="Gene3D" id="3.20.20.210">
    <property type="match status" value="1"/>
</dbReference>
<sequence>MTHRVLHFCGSLPPGLGDTDLDALRWFHAHTKGHAITGLPVRQDPDWTLDHLKNRIGKQPEVLRVVHAGEYRDYDDFPSYGVVPGAQLRPEHVAHGSVAEALASVETFRAYRAEHTDLADTRMMLPVPGPVDLALFTFAGGTLMRNLPNFGEVCRAVKYLPVFTEATAEFVAGVSAEAAEDVVFHLEVPSVLIGMYKARVLPGGPRAAARFLAGQMAGLLAKFPRNARVLLHLCYGDYNHTEVFQPKNLAWATMFLNHLATGLRRRHVGFPQVHIPAAFGSTVASKEDAFFAPLRLLDDEWQVIAGVASHDDSLATVAALHLFETAARRQAIGVACACGLGRLREEQAKPSVDAMITGAESAPYAA</sequence>
<dbReference type="InterPro" id="IPR038071">
    <property type="entry name" value="UROD/MetE-like_sf"/>
</dbReference>
<comment type="caution">
    <text evidence="1">The sequence shown here is derived from an EMBL/GenBank/DDBJ whole genome shotgun (WGS) entry which is preliminary data.</text>
</comment>
<organism evidence="1 2">
    <name type="scientific">Amycolatopsis sulphurea</name>
    <dbReference type="NCBI Taxonomy" id="76022"/>
    <lineage>
        <taxon>Bacteria</taxon>
        <taxon>Bacillati</taxon>
        <taxon>Actinomycetota</taxon>
        <taxon>Actinomycetes</taxon>
        <taxon>Pseudonocardiales</taxon>
        <taxon>Pseudonocardiaceae</taxon>
        <taxon>Amycolatopsis</taxon>
    </lineage>
</organism>
<evidence type="ECO:0000313" key="1">
    <source>
        <dbReference type="EMBL" id="PFG49010.1"/>
    </source>
</evidence>
<evidence type="ECO:0000313" key="2">
    <source>
        <dbReference type="Proteomes" id="UP000243542"/>
    </source>
</evidence>
<dbReference type="SUPFAM" id="SSF51726">
    <property type="entry name" value="UROD/MetE-like"/>
    <property type="match status" value="1"/>
</dbReference>
<dbReference type="AlphaFoldDB" id="A0A2A9FES9"/>
<keyword evidence="2" id="KW-1185">Reference proteome</keyword>
<proteinExistence type="predicted"/>
<name>A0A2A9FES9_9PSEU</name>
<accession>A0A2A9FES9</accession>
<reference evidence="1 2" key="1">
    <citation type="submission" date="2017-10" db="EMBL/GenBank/DDBJ databases">
        <title>Sequencing the genomes of 1000 actinobacteria strains.</title>
        <authorList>
            <person name="Klenk H.-P."/>
        </authorList>
    </citation>
    <scope>NUCLEOTIDE SEQUENCE [LARGE SCALE GENOMIC DNA]</scope>
    <source>
        <strain evidence="1 2">DSM 46092</strain>
    </source>
</reference>
<gene>
    <name evidence="1" type="ORF">ATK36_4129</name>
</gene>
<protein>
    <submittedName>
        <fullName evidence="1">Uncharacterized protein</fullName>
    </submittedName>
</protein>
<dbReference type="EMBL" id="PDJK01000002">
    <property type="protein sequence ID" value="PFG49010.1"/>
    <property type="molecule type" value="Genomic_DNA"/>
</dbReference>
<dbReference type="Proteomes" id="UP000243542">
    <property type="component" value="Unassembled WGS sequence"/>
</dbReference>